<dbReference type="Pfam" id="PF00041">
    <property type="entry name" value="fn3"/>
    <property type="match status" value="2"/>
</dbReference>
<dbReference type="NCBIfam" id="TIGR00481">
    <property type="entry name" value="YbhB/YbcL family Raf kinase inhibitor-like protein"/>
    <property type="match status" value="1"/>
</dbReference>
<keyword evidence="3" id="KW-0624">Polysaccharide degradation</keyword>
<feature type="domain" description="Fibronectin type-III" evidence="6">
    <location>
        <begin position="389"/>
        <end position="477"/>
    </location>
</feature>
<dbReference type="SUPFAM" id="SSF49785">
    <property type="entry name" value="Galactose-binding domain-like"/>
    <property type="match status" value="2"/>
</dbReference>
<name>A0ABN1R2Q4_9ACTN</name>
<dbReference type="InterPro" id="IPR036610">
    <property type="entry name" value="PEBP-like_sf"/>
</dbReference>
<evidence type="ECO:0000256" key="4">
    <source>
        <dbReference type="SAM" id="MobiDB-lite"/>
    </source>
</evidence>
<keyword evidence="2" id="KW-0378">Hydrolase</keyword>
<dbReference type="PROSITE" id="PS50853">
    <property type="entry name" value="FN3"/>
    <property type="match status" value="2"/>
</dbReference>
<feature type="domain" description="CBM6" evidence="7">
    <location>
        <begin position="163"/>
        <end position="286"/>
    </location>
</feature>
<evidence type="ECO:0000313" key="8">
    <source>
        <dbReference type="EMBL" id="GAA0951037.1"/>
    </source>
</evidence>
<dbReference type="SUPFAM" id="SSF49777">
    <property type="entry name" value="PEBP-like"/>
    <property type="match status" value="1"/>
</dbReference>
<dbReference type="Proteomes" id="UP001501578">
    <property type="component" value="Unassembled WGS sequence"/>
</dbReference>
<dbReference type="RefSeq" id="WP_343954702.1">
    <property type="nucleotide sequence ID" value="NZ_BAAAHQ010000049.1"/>
</dbReference>
<keyword evidence="9" id="KW-1185">Reference proteome</keyword>
<keyword evidence="2" id="KW-0326">Glycosidase</keyword>
<dbReference type="InterPro" id="IPR011042">
    <property type="entry name" value="6-blade_b-propeller_TolB-like"/>
</dbReference>
<feature type="chain" id="PRO_5045940096" evidence="5">
    <location>
        <begin position="31"/>
        <end position="968"/>
    </location>
</feature>
<reference evidence="8 9" key="1">
    <citation type="journal article" date="2019" name="Int. J. Syst. Evol. Microbiol.">
        <title>The Global Catalogue of Microorganisms (GCM) 10K type strain sequencing project: providing services to taxonomists for standard genome sequencing and annotation.</title>
        <authorList>
            <consortium name="The Broad Institute Genomics Platform"/>
            <consortium name="The Broad Institute Genome Sequencing Center for Infectious Disease"/>
            <person name="Wu L."/>
            <person name="Ma J."/>
        </authorList>
    </citation>
    <scope>NUCLEOTIDE SEQUENCE [LARGE SCALE GENOMIC DNA]</scope>
    <source>
        <strain evidence="8 9">JCM 11136</strain>
    </source>
</reference>
<dbReference type="SUPFAM" id="SSF50952">
    <property type="entry name" value="Soluble quinoprotein glucose dehydrogenase"/>
    <property type="match status" value="1"/>
</dbReference>
<dbReference type="InterPro" id="IPR008979">
    <property type="entry name" value="Galactose-bd-like_sf"/>
</dbReference>
<dbReference type="PROSITE" id="PS51175">
    <property type="entry name" value="CBM6"/>
    <property type="match status" value="2"/>
</dbReference>
<dbReference type="Pfam" id="PF07995">
    <property type="entry name" value="GSDH"/>
    <property type="match status" value="1"/>
</dbReference>
<dbReference type="InterPro" id="IPR008914">
    <property type="entry name" value="PEBP"/>
</dbReference>
<keyword evidence="3" id="KW-0119">Carbohydrate metabolism</keyword>
<dbReference type="InterPro" id="IPR013783">
    <property type="entry name" value="Ig-like_fold"/>
</dbReference>
<dbReference type="InterPro" id="IPR012938">
    <property type="entry name" value="Glc/Sorbosone_DH"/>
</dbReference>
<dbReference type="Gene3D" id="2.60.120.260">
    <property type="entry name" value="Galactose-binding domain-like"/>
    <property type="match status" value="2"/>
</dbReference>
<comment type="caution">
    <text evidence="8">The sequence shown here is derived from an EMBL/GenBank/DDBJ whole genome shotgun (WGS) entry which is preliminary data.</text>
</comment>
<dbReference type="SMART" id="SM00060">
    <property type="entry name" value="FN3"/>
    <property type="match status" value="2"/>
</dbReference>
<dbReference type="CDD" id="cd00063">
    <property type="entry name" value="FN3"/>
    <property type="match status" value="2"/>
</dbReference>
<comment type="similarity">
    <text evidence="1">Belongs to the UPF0098 family.</text>
</comment>
<proteinExistence type="inferred from homology"/>
<dbReference type="SUPFAM" id="SSF49265">
    <property type="entry name" value="Fibronectin type III"/>
    <property type="match status" value="1"/>
</dbReference>
<dbReference type="InterPro" id="IPR005084">
    <property type="entry name" value="CBM6"/>
</dbReference>
<dbReference type="PANTHER" id="PTHR19328:SF13">
    <property type="entry name" value="HIPL1 PROTEIN"/>
    <property type="match status" value="1"/>
</dbReference>
<dbReference type="Gene3D" id="3.90.280.10">
    <property type="entry name" value="PEBP-like"/>
    <property type="match status" value="1"/>
</dbReference>
<dbReference type="Pfam" id="PF01161">
    <property type="entry name" value="PBP"/>
    <property type="match status" value="1"/>
</dbReference>
<dbReference type="InterPro" id="IPR036116">
    <property type="entry name" value="FN3_sf"/>
</dbReference>
<keyword evidence="5" id="KW-0732">Signal</keyword>
<evidence type="ECO:0000256" key="5">
    <source>
        <dbReference type="SAM" id="SignalP"/>
    </source>
</evidence>
<dbReference type="CDD" id="cd00865">
    <property type="entry name" value="PEBP_bact_arch"/>
    <property type="match status" value="1"/>
</dbReference>
<accession>A0ABN1R2Q4</accession>
<dbReference type="InterPro" id="IPR011041">
    <property type="entry name" value="Quinoprot_gluc/sorb_DH_b-prop"/>
</dbReference>
<dbReference type="EMBL" id="BAAAHQ010000049">
    <property type="protein sequence ID" value="GAA0951037.1"/>
    <property type="molecule type" value="Genomic_DNA"/>
</dbReference>
<dbReference type="InterPro" id="IPR003961">
    <property type="entry name" value="FN3_dom"/>
</dbReference>
<dbReference type="CDD" id="cd04082">
    <property type="entry name" value="CBM35_pectate_lyase-like"/>
    <property type="match status" value="2"/>
</dbReference>
<evidence type="ECO:0000256" key="3">
    <source>
        <dbReference type="ARBA" id="ARBA00023326"/>
    </source>
</evidence>
<evidence type="ECO:0000259" key="6">
    <source>
        <dbReference type="PROSITE" id="PS50853"/>
    </source>
</evidence>
<dbReference type="InterPro" id="IPR005247">
    <property type="entry name" value="YbhB_YbcL/LppC-like"/>
</dbReference>
<sequence length="968" mass="100806">MRALSRARWSAGALAAVLVLGTVVTGPAHAAPTRYEAENATIVQGVVESNHAGHSGAGFVNGDNVAGSYTEFTVTAAAAGQATIGIRYANGTTINRPADVAVNGTVVSPARDFTGTGAWTTWVTSTVSAPVVAGTNRVRLTATTANGNPNLDFADVEVAAPSSDLQAEDATVVQGAVESNHAGFTGTGFVNLDNVVGSYVEFTINAPTAGNYEVRFRYANGTTVDRPMDISVNGGTPAGVNFPSTTVWTGWTEKAVTVPLIAGSNKLRATSSTASGGPNLDRISTAVPADPEPPTAPGNLRVVGEVRPNAVDLAWDASTDNVGVSSYVIYNGGNVLKTVGGNQTTATVTGLTPNTGYVLSVLATDAAGNSSPTSGNVPITTPPSDDAQAPTVPVGVRSTSAGSTSVTLVWDASADNVEVTGYHVYRDGTRFATVPDTTATATGLTQNTEYSFQVEAFDANGNVSARSAALRVRTSTQAIGGDPIFERNITQLDLPWGIAFLPDGNALVAERDRFEIVKVSPTGQKTVVGKITEAVGTVGEGGLLGLALSPNFATDRYVYAYHTASGDNRVVRFTFQNDAIGPREPIVTGISKAKFHNGGRIKFGPDGMLYITTGDAQTSSRAQDLGSLNGKILRVTPTGAGAPGNPFATAPRVYSLGHRNPQGIAWDSQGRLWSAEFGDGTWDELNLIERGKNYGWPTCEGQCGDSRYVNPVRQWSVSSASPSGLEIVNDWIYMAAVRGARLWVMKINGSTTDTPRAFFNGDWGRLRTVAKTPDGGLWLTATDNDKNGGTPATIDNEIVKLRFAGPPMTLTSTAFADNGTIPARFTCTQDGVSGNDISPQLAWSNVPQGTQSLAMTFIDTANGGKHWAVWDIPATRTSLPEGLGLGFNVPNQSPAKQKAMGSGNKALQYFGPCPGGSTHKYEFTLYALGTATLPGVTSSSTVAQVETAILANDLASTKLAGNSNAATR</sequence>
<feature type="signal peptide" evidence="5">
    <location>
        <begin position="1"/>
        <end position="30"/>
    </location>
</feature>
<evidence type="ECO:0000313" key="9">
    <source>
        <dbReference type="Proteomes" id="UP001501578"/>
    </source>
</evidence>
<feature type="region of interest" description="Disordered" evidence="4">
    <location>
        <begin position="379"/>
        <end position="398"/>
    </location>
</feature>
<dbReference type="Gene3D" id="2.60.40.10">
    <property type="entry name" value="Immunoglobulins"/>
    <property type="match status" value="2"/>
</dbReference>
<evidence type="ECO:0000256" key="2">
    <source>
        <dbReference type="ARBA" id="ARBA00023295"/>
    </source>
</evidence>
<evidence type="ECO:0000256" key="1">
    <source>
        <dbReference type="ARBA" id="ARBA00007120"/>
    </source>
</evidence>
<evidence type="ECO:0000259" key="7">
    <source>
        <dbReference type="PROSITE" id="PS51175"/>
    </source>
</evidence>
<dbReference type="PANTHER" id="PTHR19328">
    <property type="entry name" value="HEDGEHOG-INTERACTING PROTEIN"/>
    <property type="match status" value="1"/>
</dbReference>
<dbReference type="Pfam" id="PF03422">
    <property type="entry name" value="CBM_6"/>
    <property type="match status" value="2"/>
</dbReference>
<feature type="domain" description="Fibronectin type-III" evidence="6">
    <location>
        <begin position="296"/>
        <end position="384"/>
    </location>
</feature>
<dbReference type="Gene3D" id="2.120.10.30">
    <property type="entry name" value="TolB, C-terminal domain"/>
    <property type="match status" value="1"/>
</dbReference>
<protein>
    <submittedName>
        <fullName evidence="8">PQQ-dependent sugar dehydrogenase</fullName>
    </submittedName>
</protein>
<organism evidence="8 9">
    <name type="scientific">Nonomuraea longicatena</name>
    <dbReference type="NCBI Taxonomy" id="83682"/>
    <lineage>
        <taxon>Bacteria</taxon>
        <taxon>Bacillati</taxon>
        <taxon>Actinomycetota</taxon>
        <taxon>Actinomycetes</taxon>
        <taxon>Streptosporangiales</taxon>
        <taxon>Streptosporangiaceae</taxon>
        <taxon>Nonomuraea</taxon>
    </lineage>
</organism>
<feature type="domain" description="CBM6" evidence="7">
    <location>
        <begin position="33"/>
        <end position="157"/>
    </location>
</feature>
<gene>
    <name evidence="8" type="ORF">GCM10009560_71300</name>
</gene>